<dbReference type="InterPro" id="IPR001254">
    <property type="entry name" value="Trypsin_dom"/>
</dbReference>
<sequence>MQLDIAYSKRHSSKEHNFGNGNGHGYGHGHSHTQFGQGQGHNQNQDNKGHNSNGHGHDYINGHKVSNLGHLLNSYNVPLNHNLPNHQTTKQSITTDRHLHQQNTNHFESWKSNWWNAHSEICGKQEVEPRFSLSRIIGGREAIKGSWPWMISLFNNLLRQPTCSAVLISEQWALTAGHCFSRMFDNETFITARVGLHNASAFAEDPNEQAFKIIKVLKHQGIESSTVPFNNDIALLKLDRTVTYNSAVRPVCLPDNANIDQTVCAISGWGRYKEPKKTPDPDAWPQMLQQTRVPILPQEICMSNYKNKVTDNMFCAGYEQGGVDACQSLVFPDYRVWRCLNLIPARLEWLTAECIDKLYETYRHDLTDNQGTFNSEVQRWQRRWSSPDVIEKPKSLKASLSVTNKELYPSIFAIFAILVTMPVTTSTTERSFSSLRRLKTYLRSTMVQDRLSSLALIHVHREMDIDTERVLRSFALAKNRYMDFGY</sequence>
<dbReference type="Pfam" id="PF05699">
    <property type="entry name" value="Dimer_Tnp_hAT"/>
    <property type="match status" value="1"/>
</dbReference>
<evidence type="ECO:0000313" key="4">
    <source>
        <dbReference type="EMBL" id="VDI30312.1"/>
    </source>
</evidence>
<dbReference type="PROSITE" id="PS50240">
    <property type="entry name" value="TRYPSIN_DOM"/>
    <property type="match status" value="1"/>
</dbReference>
<evidence type="ECO:0000259" key="3">
    <source>
        <dbReference type="PROSITE" id="PS50240"/>
    </source>
</evidence>
<dbReference type="OrthoDB" id="6052809at2759"/>
<proteinExistence type="predicted"/>
<dbReference type="PROSITE" id="PS00134">
    <property type="entry name" value="TRYPSIN_HIS"/>
    <property type="match status" value="1"/>
</dbReference>
<dbReference type="AlphaFoldDB" id="A0A8B6E8D2"/>
<dbReference type="GO" id="GO:0006508">
    <property type="term" value="P:proteolysis"/>
    <property type="evidence" value="ECO:0007669"/>
    <property type="project" value="InterPro"/>
</dbReference>
<feature type="domain" description="Peptidase S1" evidence="3">
    <location>
        <begin position="136"/>
        <end position="390"/>
    </location>
</feature>
<accession>A0A8B6E8D2</accession>
<dbReference type="CDD" id="cd00190">
    <property type="entry name" value="Tryp_SPc"/>
    <property type="match status" value="1"/>
</dbReference>
<dbReference type="InterPro" id="IPR043504">
    <property type="entry name" value="Peptidase_S1_PA_chymotrypsin"/>
</dbReference>
<keyword evidence="4" id="KW-0378">Hydrolase</keyword>
<dbReference type="InterPro" id="IPR008906">
    <property type="entry name" value="HATC_C_dom"/>
</dbReference>
<keyword evidence="5" id="KW-1185">Reference proteome</keyword>
<dbReference type="EC" id="3.4.21.34" evidence="4"/>
<comment type="caution">
    <text evidence="4">The sequence shown here is derived from an EMBL/GenBank/DDBJ whole genome shotgun (WGS) entry which is preliminary data.</text>
</comment>
<evidence type="ECO:0000256" key="1">
    <source>
        <dbReference type="ARBA" id="ARBA00023157"/>
    </source>
</evidence>
<dbReference type="SMART" id="SM00020">
    <property type="entry name" value="Tryp_SPc"/>
    <property type="match status" value="1"/>
</dbReference>
<dbReference type="EMBL" id="UYJE01004677">
    <property type="protein sequence ID" value="VDI30312.1"/>
    <property type="molecule type" value="Genomic_DNA"/>
</dbReference>
<dbReference type="PANTHER" id="PTHR24252">
    <property type="entry name" value="ACROSIN-RELATED"/>
    <property type="match status" value="1"/>
</dbReference>
<name>A0A8B6E8D2_MYTGA</name>
<protein>
    <submittedName>
        <fullName evidence="4">Plasma kallikrein</fullName>
        <ecNumber evidence="4">3.4.21.34</ecNumber>
    </submittedName>
</protein>
<dbReference type="GO" id="GO:0046983">
    <property type="term" value="F:protein dimerization activity"/>
    <property type="evidence" value="ECO:0007669"/>
    <property type="project" value="InterPro"/>
</dbReference>
<dbReference type="GO" id="GO:0004252">
    <property type="term" value="F:serine-type endopeptidase activity"/>
    <property type="evidence" value="ECO:0007669"/>
    <property type="project" value="UniProtKB-EC"/>
</dbReference>
<reference evidence="4" key="1">
    <citation type="submission" date="2018-11" db="EMBL/GenBank/DDBJ databases">
        <authorList>
            <person name="Alioto T."/>
            <person name="Alioto T."/>
        </authorList>
    </citation>
    <scope>NUCLEOTIDE SEQUENCE</scope>
</reference>
<evidence type="ECO:0000313" key="5">
    <source>
        <dbReference type="Proteomes" id="UP000596742"/>
    </source>
</evidence>
<dbReference type="PRINTS" id="PR00722">
    <property type="entry name" value="CHYMOTRYPSIN"/>
</dbReference>
<dbReference type="InterPro" id="IPR009003">
    <property type="entry name" value="Peptidase_S1_PA"/>
</dbReference>
<evidence type="ECO:0000256" key="2">
    <source>
        <dbReference type="SAM" id="MobiDB-lite"/>
    </source>
</evidence>
<dbReference type="InterPro" id="IPR018114">
    <property type="entry name" value="TRYPSIN_HIS"/>
</dbReference>
<dbReference type="Gene3D" id="2.40.10.10">
    <property type="entry name" value="Trypsin-like serine proteases"/>
    <property type="match status" value="1"/>
</dbReference>
<dbReference type="InterPro" id="IPR001314">
    <property type="entry name" value="Peptidase_S1A"/>
</dbReference>
<gene>
    <name evidence="4" type="ORF">MGAL_10B042304</name>
</gene>
<dbReference type="Proteomes" id="UP000596742">
    <property type="component" value="Unassembled WGS sequence"/>
</dbReference>
<dbReference type="Pfam" id="PF00089">
    <property type="entry name" value="Trypsin"/>
    <property type="match status" value="1"/>
</dbReference>
<keyword evidence="1" id="KW-1015">Disulfide bond</keyword>
<feature type="region of interest" description="Disordered" evidence="2">
    <location>
        <begin position="1"/>
        <end position="57"/>
    </location>
</feature>
<dbReference type="FunFam" id="2.40.10.10:FF:000166">
    <property type="entry name" value="Trypsin"/>
    <property type="match status" value="1"/>
</dbReference>
<organism evidence="4 5">
    <name type="scientific">Mytilus galloprovincialis</name>
    <name type="common">Mediterranean mussel</name>
    <dbReference type="NCBI Taxonomy" id="29158"/>
    <lineage>
        <taxon>Eukaryota</taxon>
        <taxon>Metazoa</taxon>
        <taxon>Spiralia</taxon>
        <taxon>Lophotrochozoa</taxon>
        <taxon>Mollusca</taxon>
        <taxon>Bivalvia</taxon>
        <taxon>Autobranchia</taxon>
        <taxon>Pteriomorphia</taxon>
        <taxon>Mytilida</taxon>
        <taxon>Mytiloidea</taxon>
        <taxon>Mytilidae</taxon>
        <taxon>Mytilinae</taxon>
        <taxon>Mytilus</taxon>
    </lineage>
</organism>
<dbReference type="SUPFAM" id="SSF50494">
    <property type="entry name" value="Trypsin-like serine proteases"/>
    <property type="match status" value="1"/>
</dbReference>
<dbReference type="PANTHER" id="PTHR24252:SF7">
    <property type="entry name" value="HYALIN"/>
    <property type="match status" value="1"/>
</dbReference>